<dbReference type="InterPro" id="IPR001584">
    <property type="entry name" value="Integrase_cat-core"/>
</dbReference>
<dbReference type="Proteomes" id="UP000198844">
    <property type="component" value="Unassembled WGS sequence"/>
</dbReference>
<organism evidence="3 4">
    <name type="scientific">Paraburkholderia aspalathi</name>
    <dbReference type="NCBI Taxonomy" id="1324617"/>
    <lineage>
        <taxon>Bacteria</taxon>
        <taxon>Pseudomonadati</taxon>
        <taxon>Pseudomonadota</taxon>
        <taxon>Betaproteobacteria</taxon>
        <taxon>Burkholderiales</taxon>
        <taxon>Burkholderiaceae</taxon>
        <taxon>Paraburkholderia</taxon>
    </lineage>
</organism>
<evidence type="ECO:0000256" key="1">
    <source>
        <dbReference type="SAM" id="MobiDB-lite"/>
    </source>
</evidence>
<sequence>MARVSQEVYGLLRQENGSPAEVIHSLKKAWPVSVMCKVAGVARSSYYALGRRPVARRSPAALLMAAREIHRETRGSYGSRRMSQALRQRGHEVGRHRARSLMREAQLKVRRTRTHRYSKASGEALVAPNLLERHFEQGRPNQVWAGDITYVSTRQGWSYLAIVMDLHSRRIIGWAFALQADTELVIRALREARARRRASHGVMFHSDKGCQYTSAYFVDDLKANGMVQSMSRKGNCWDTQSKIASECRTDLTRAGIGQAAFALTCRSDSGVPRALPGSPSVT</sequence>
<evidence type="ECO:0000259" key="2">
    <source>
        <dbReference type="PROSITE" id="PS50994"/>
    </source>
</evidence>
<name>A0A1I7EPN2_9BURK</name>
<gene>
    <name evidence="3" type="ORF">SAMN05192563_104325</name>
</gene>
<dbReference type="GO" id="GO:0015074">
    <property type="term" value="P:DNA integration"/>
    <property type="evidence" value="ECO:0007669"/>
    <property type="project" value="InterPro"/>
</dbReference>
<proteinExistence type="predicted"/>
<dbReference type="Pfam" id="PF13276">
    <property type="entry name" value="HTH_21"/>
    <property type="match status" value="1"/>
</dbReference>
<dbReference type="Gene3D" id="3.30.420.10">
    <property type="entry name" value="Ribonuclease H-like superfamily/Ribonuclease H"/>
    <property type="match status" value="1"/>
</dbReference>
<dbReference type="GO" id="GO:0003676">
    <property type="term" value="F:nucleic acid binding"/>
    <property type="evidence" value="ECO:0007669"/>
    <property type="project" value="InterPro"/>
</dbReference>
<dbReference type="PANTHER" id="PTHR46889:SF4">
    <property type="entry name" value="TRANSPOSASE INSO FOR INSERTION SEQUENCE ELEMENT IS911B-RELATED"/>
    <property type="match status" value="1"/>
</dbReference>
<feature type="domain" description="Integrase catalytic" evidence="2">
    <location>
        <begin position="136"/>
        <end position="246"/>
    </location>
</feature>
<protein>
    <submittedName>
        <fullName evidence="3">Putative transposase</fullName>
    </submittedName>
</protein>
<dbReference type="AlphaFoldDB" id="A0A1I7EPN2"/>
<dbReference type="InterPro" id="IPR050900">
    <property type="entry name" value="Transposase_IS3/IS150/IS904"/>
</dbReference>
<dbReference type="NCBIfam" id="NF033516">
    <property type="entry name" value="transpos_IS3"/>
    <property type="match status" value="1"/>
</dbReference>
<evidence type="ECO:0000313" key="3">
    <source>
        <dbReference type="EMBL" id="SFU25890.1"/>
    </source>
</evidence>
<dbReference type="SUPFAM" id="SSF53098">
    <property type="entry name" value="Ribonuclease H-like"/>
    <property type="match status" value="1"/>
</dbReference>
<dbReference type="InterPro" id="IPR036397">
    <property type="entry name" value="RNaseH_sf"/>
</dbReference>
<dbReference type="InterPro" id="IPR025948">
    <property type="entry name" value="HTH-like_dom"/>
</dbReference>
<dbReference type="EMBL" id="FPBH01000043">
    <property type="protein sequence ID" value="SFU25890.1"/>
    <property type="molecule type" value="Genomic_DNA"/>
</dbReference>
<dbReference type="PANTHER" id="PTHR46889">
    <property type="entry name" value="TRANSPOSASE INSF FOR INSERTION SEQUENCE IS3B-RELATED"/>
    <property type="match status" value="1"/>
</dbReference>
<evidence type="ECO:0000313" key="4">
    <source>
        <dbReference type="Proteomes" id="UP000198844"/>
    </source>
</evidence>
<reference evidence="3 4" key="1">
    <citation type="submission" date="2016-10" db="EMBL/GenBank/DDBJ databases">
        <authorList>
            <person name="de Groot N.N."/>
        </authorList>
    </citation>
    <scope>NUCLEOTIDE SEQUENCE [LARGE SCALE GENOMIC DNA]</scope>
    <source>
        <strain evidence="3 4">LMG 27731</strain>
    </source>
</reference>
<accession>A0A1I7EPN2</accession>
<dbReference type="Pfam" id="PF00665">
    <property type="entry name" value="rve"/>
    <property type="match status" value="1"/>
</dbReference>
<dbReference type="RefSeq" id="WP_244179559.1">
    <property type="nucleotide sequence ID" value="NZ_FPBH01000043.1"/>
</dbReference>
<dbReference type="InterPro" id="IPR048020">
    <property type="entry name" value="Transpos_IS3"/>
</dbReference>
<feature type="region of interest" description="Disordered" evidence="1">
    <location>
        <begin position="74"/>
        <end position="97"/>
    </location>
</feature>
<dbReference type="PROSITE" id="PS50994">
    <property type="entry name" value="INTEGRASE"/>
    <property type="match status" value="1"/>
</dbReference>
<dbReference type="InterPro" id="IPR012337">
    <property type="entry name" value="RNaseH-like_sf"/>
</dbReference>